<evidence type="ECO:0000256" key="1">
    <source>
        <dbReference type="SAM" id="MobiDB-lite"/>
    </source>
</evidence>
<gene>
    <name evidence="5" type="ORF">PACLA_8A051600</name>
</gene>
<evidence type="ECO:0000313" key="6">
    <source>
        <dbReference type="Proteomes" id="UP001152795"/>
    </source>
</evidence>
<keyword evidence="6" id="KW-1185">Reference proteome</keyword>
<reference evidence="5" key="1">
    <citation type="submission" date="2020-04" db="EMBL/GenBank/DDBJ databases">
        <authorList>
            <person name="Alioto T."/>
            <person name="Alioto T."/>
            <person name="Gomez Garrido J."/>
        </authorList>
    </citation>
    <scope>NUCLEOTIDE SEQUENCE</scope>
    <source>
        <strain evidence="5">A484AB</strain>
    </source>
</reference>
<keyword evidence="2" id="KW-0472">Membrane</keyword>
<name>A0A7D9DQI7_PARCT</name>
<dbReference type="InterPro" id="IPR031436">
    <property type="entry name" value="TMEM132_C"/>
</dbReference>
<keyword evidence="2" id="KW-1133">Transmembrane helix</keyword>
<feature type="signal peptide" evidence="3">
    <location>
        <begin position="1"/>
        <end position="26"/>
    </location>
</feature>
<dbReference type="AlphaFoldDB" id="A0A7D9DQI7"/>
<dbReference type="EMBL" id="CACRXK020001820">
    <property type="protein sequence ID" value="CAB3991287.1"/>
    <property type="molecule type" value="Genomic_DNA"/>
</dbReference>
<accession>A0A7D9DQI7</accession>
<comment type="caution">
    <text evidence="5">The sequence shown here is derived from an EMBL/GenBank/DDBJ whole genome shotgun (WGS) entry which is preliminary data.</text>
</comment>
<feature type="domain" description="Transmembrane protein TMEM132 C-terminal" evidence="4">
    <location>
        <begin position="445"/>
        <end position="493"/>
    </location>
</feature>
<keyword evidence="2" id="KW-0812">Transmembrane</keyword>
<dbReference type="OrthoDB" id="5984912at2759"/>
<evidence type="ECO:0000313" key="5">
    <source>
        <dbReference type="EMBL" id="CAB3991287.1"/>
    </source>
</evidence>
<dbReference type="Proteomes" id="UP001152795">
    <property type="component" value="Unassembled WGS sequence"/>
</dbReference>
<dbReference type="Pfam" id="PF15706">
    <property type="entry name" value="TMEM132_C"/>
    <property type="match status" value="1"/>
</dbReference>
<feature type="transmembrane region" description="Helical" evidence="2">
    <location>
        <begin position="459"/>
        <end position="484"/>
    </location>
</feature>
<keyword evidence="3" id="KW-0732">Signal</keyword>
<feature type="region of interest" description="Disordered" evidence="1">
    <location>
        <begin position="518"/>
        <end position="543"/>
    </location>
</feature>
<evidence type="ECO:0000256" key="3">
    <source>
        <dbReference type="SAM" id="SignalP"/>
    </source>
</evidence>
<proteinExistence type="predicted"/>
<feature type="chain" id="PRO_5043837319" description="Transmembrane protein TMEM132 C-terminal domain-containing protein" evidence="3">
    <location>
        <begin position="27"/>
        <end position="580"/>
    </location>
</feature>
<organism evidence="5 6">
    <name type="scientific">Paramuricea clavata</name>
    <name type="common">Red gorgonian</name>
    <name type="synonym">Violescent sea-whip</name>
    <dbReference type="NCBI Taxonomy" id="317549"/>
    <lineage>
        <taxon>Eukaryota</taxon>
        <taxon>Metazoa</taxon>
        <taxon>Cnidaria</taxon>
        <taxon>Anthozoa</taxon>
        <taxon>Octocorallia</taxon>
        <taxon>Malacalcyonacea</taxon>
        <taxon>Plexauridae</taxon>
        <taxon>Paramuricea</taxon>
    </lineage>
</organism>
<sequence length="580" mass="65096">MHETRKRIFHVWICVIPSLLVATAAGNTERTHSDQPVNHTRGNSPVSEFRTHMLRAISMLSVSRQCTILTAILEDSGENPSGVMKEFMGTVPYQHLPCVPMTSPSGSPVNMSALRRATDHYVTRLFNNLPHAFQCKIISDVTFASPGDVTKETLAETMSTISKKLKFELEDMTENCADTKNPREIITNTRVQIGVRIRKAMPLEAWLQRFREILPSIYLSYVSKSGRVGEFVSGWTKNEQGAKIPVIPTNQFLVKMQDEPITDARVALVSFSLFSRTKSGDYRLISGDEVAASFDAIDRSVLNSYIQAEVIGWRLHGKRDNARFEGMRKRKSKPSSLEIFRLQNSFPKYLVKFFKSMTSNGRCYILRQISSHVQKHLLVVEKHYHVSGLLPKKYYCSRAAKYDSTPKTKRPRPLASVWDRLDKFIQTISKPTPTTSTTILPGRNSTVIRETRPFNSMEIVMFALLCFLCLLIMVFVANCVVFTFKTKQLSSKYTANFQMQQVVFGDVGGTKDCGIKTGEGPPGKLTLTDNPQPEPSMFTGGQSSGNHQWRLLSMTSEGGATVCSDVISLSDDELERVSSV</sequence>
<evidence type="ECO:0000256" key="2">
    <source>
        <dbReference type="SAM" id="Phobius"/>
    </source>
</evidence>
<evidence type="ECO:0000259" key="4">
    <source>
        <dbReference type="Pfam" id="PF15706"/>
    </source>
</evidence>
<protein>
    <recommendedName>
        <fullName evidence="4">Transmembrane protein TMEM132 C-terminal domain-containing protein</fullName>
    </recommendedName>
</protein>